<dbReference type="PANTHER" id="PTHR11941">
    <property type="entry name" value="ENOYL-COA HYDRATASE-RELATED"/>
    <property type="match status" value="1"/>
</dbReference>
<protein>
    <recommendedName>
        <fullName evidence="4">Enoyl-CoA hydratase</fullName>
    </recommendedName>
</protein>
<dbReference type="FunFam" id="1.10.12.10:FF:000001">
    <property type="entry name" value="Probable enoyl-CoA hydratase, mitochondrial"/>
    <property type="match status" value="1"/>
</dbReference>
<dbReference type="GO" id="GO:0006635">
    <property type="term" value="P:fatty acid beta-oxidation"/>
    <property type="evidence" value="ECO:0007669"/>
    <property type="project" value="TreeGrafter"/>
</dbReference>
<name>X0T8Z1_9ZZZZ</name>
<evidence type="ECO:0000256" key="2">
    <source>
        <dbReference type="ARBA" id="ARBA00023239"/>
    </source>
</evidence>
<dbReference type="Gene3D" id="3.30.300.220">
    <property type="match status" value="1"/>
</dbReference>
<comment type="similarity">
    <text evidence="1">Belongs to the enoyl-CoA hydratase/isomerase family.</text>
</comment>
<dbReference type="EMBL" id="BARS01003518">
    <property type="protein sequence ID" value="GAF83806.1"/>
    <property type="molecule type" value="Genomic_DNA"/>
</dbReference>
<dbReference type="PANTHER" id="PTHR11941:SF54">
    <property type="entry name" value="ENOYL-COA HYDRATASE, MITOCHONDRIAL"/>
    <property type="match status" value="1"/>
</dbReference>
<dbReference type="InterPro" id="IPR029045">
    <property type="entry name" value="ClpP/crotonase-like_dom_sf"/>
</dbReference>
<gene>
    <name evidence="3" type="ORF">S01H1_06824</name>
</gene>
<dbReference type="Pfam" id="PF00378">
    <property type="entry name" value="ECH_1"/>
    <property type="match status" value="2"/>
</dbReference>
<dbReference type="CDD" id="cd06558">
    <property type="entry name" value="crotonase-like"/>
    <property type="match status" value="1"/>
</dbReference>
<dbReference type="AlphaFoldDB" id="X0T8Z1"/>
<sequence length="260" mass="28222">MAAVPLMAAYQAGIFDMPYATIIYDKRGHIARLTLNRPEMDNAIDERLSWELGEACQQINQDEDIRVVIITGAGDRAFCSGSDEDVPVVASAVAGIDRPVIAAINGDALGQGLELALSCDIRIASARARFGLPHTALGLIPTNGGTQRLPRIVAKGKALEMILTAEPIDAGEAYRIGLVNKVVPHQDLIPEAEEFAQRIAAKGPIALRYAKEAVNKGLDLTLEQGLRLEADLYFLLHTTEDRTDGIRAFQEKRPPQFKGK</sequence>
<dbReference type="Gene3D" id="3.90.226.10">
    <property type="entry name" value="2-enoyl-CoA Hydratase, Chain A, domain 1"/>
    <property type="match status" value="1"/>
</dbReference>
<dbReference type="InterPro" id="IPR001753">
    <property type="entry name" value="Enoyl-CoA_hydra/iso"/>
</dbReference>
<dbReference type="GO" id="GO:0016836">
    <property type="term" value="F:hydro-lyase activity"/>
    <property type="evidence" value="ECO:0007669"/>
    <property type="project" value="UniProtKB-ARBA"/>
</dbReference>
<dbReference type="InterPro" id="IPR014748">
    <property type="entry name" value="Enoyl-CoA_hydra_C"/>
</dbReference>
<evidence type="ECO:0000256" key="1">
    <source>
        <dbReference type="ARBA" id="ARBA00005254"/>
    </source>
</evidence>
<evidence type="ECO:0008006" key="4">
    <source>
        <dbReference type="Google" id="ProtNLM"/>
    </source>
</evidence>
<proteinExistence type="inferred from homology"/>
<keyword evidence="2" id="KW-0456">Lyase</keyword>
<dbReference type="SUPFAM" id="SSF52096">
    <property type="entry name" value="ClpP/crotonase"/>
    <property type="match status" value="1"/>
</dbReference>
<accession>X0T8Z1</accession>
<reference evidence="3" key="1">
    <citation type="journal article" date="2014" name="Front. Microbiol.">
        <title>High frequency of phylogenetically diverse reductive dehalogenase-homologous genes in deep subseafloor sedimentary metagenomes.</title>
        <authorList>
            <person name="Kawai M."/>
            <person name="Futagami T."/>
            <person name="Toyoda A."/>
            <person name="Takaki Y."/>
            <person name="Nishi S."/>
            <person name="Hori S."/>
            <person name="Arai W."/>
            <person name="Tsubouchi T."/>
            <person name="Morono Y."/>
            <person name="Uchiyama I."/>
            <person name="Ito T."/>
            <person name="Fujiyama A."/>
            <person name="Inagaki F."/>
            <person name="Takami H."/>
        </authorList>
    </citation>
    <scope>NUCLEOTIDE SEQUENCE</scope>
    <source>
        <strain evidence="3">Expedition CK06-06</strain>
    </source>
</reference>
<comment type="caution">
    <text evidence="3">The sequence shown here is derived from an EMBL/GenBank/DDBJ whole genome shotgun (WGS) entry which is preliminary data.</text>
</comment>
<dbReference type="Gene3D" id="1.10.12.10">
    <property type="entry name" value="Lyase 2-enoyl-coa Hydratase, Chain A, domain 2"/>
    <property type="match status" value="1"/>
</dbReference>
<evidence type="ECO:0000313" key="3">
    <source>
        <dbReference type="EMBL" id="GAF83806.1"/>
    </source>
</evidence>
<organism evidence="3">
    <name type="scientific">marine sediment metagenome</name>
    <dbReference type="NCBI Taxonomy" id="412755"/>
    <lineage>
        <taxon>unclassified sequences</taxon>
        <taxon>metagenomes</taxon>
        <taxon>ecological metagenomes</taxon>
    </lineage>
</organism>